<organism evidence="4 5">
    <name type="scientific">Streptomyces yunnanensis</name>
    <dbReference type="NCBI Taxonomy" id="156453"/>
    <lineage>
        <taxon>Bacteria</taxon>
        <taxon>Bacillati</taxon>
        <taxon>Actinomycetota</taxon>
        <taxon>Actinomycetes</taxon>
        <taxon>Kitasatosporales</taxon>
        <taxon>Streptomycetaceae</taxon>
        <taxon>Streptomyces</taxon>
    </lineage>
</organism>
<evidence type="ECO:0000256" key="1">
    <source>
        <dbReference type="ARBA" id="ARBA00022679"/>
    </source>
</evidence>
<dbReference type="GO" id="GO:0005840">
    <property type="term" value="C:ribosome"/>
    <property type="evidence" value="ECO:0007669"/>
    <property type="project" value="UniProtKB-KW"/>
</dbReference>
<sequence length="309" mass="33748">MPEPTPALPAGYQGRPATADDVPAIHRLVAECERALHGRAQTDPGGIAADFNRPGLVPESDTLLVHDGVGRLAARAWVNRRSEVDVHPVHRGRGLGAALLDWAEARARRAGSEGIVQTVPDDDTHAVALLRSRGYAPLVTAWLLEFTMPDEPEAPELPEPPPGVTIRPFRAGDEHAAHRLIEDAFAAWQPRRMPYEEWARHTVDRPTFASAMSPLAFADGQLIGAVMALDLHDTGEGHLEQLAVRSDHRNRGVARLMLCHAFRAFHRQGRRTCTLWTHSDTGALTLYLRVGMTVGRSSTVFRKGLTAGA</sequence>
<proteinExistence type="predicted"/>
<dbReference type="InterPro" id="IPR016181">
    <property type="entry name" value="Acyl_CoA_acyltransferase"/>
</dbReference>
<protein>
    <submittedName>
        <fullName evidence="4">Ribosomal protein S18 acetylase RimI</fullName>
    </submittedName>
</protein>
<dbReference type="InterPro" id="IPR050832">
    <property type="entry name" value="Bact_Acetyltransf"/>
</dbReference>
<dbReference type="AlphaFoldDB" id="A0A9X8QXI7"/>
<keyword evidence="1" id="KW-0808">Transferase</keyword>
<keyword evidence="2" id="KW-0012">Acyltransferase</keyword>
<dbReference type="PROSITE" id="PS51186">
    <property type="entry name" value="GNAT"/>
    <property type="match status" value="2"/>
</dbReference>
<keyword evidence="4" id="KW-0687">Ribonucleoprotein</keyword>
<evidence type="ECO:0000313" key="5">
    <source>
        <dbReference type="Proteomes" id="UP000184388"/>
    </source>
</evidence>
<dbReference type="EMBL" id="FRBK01000015">
    <property type="protein sequence ID" value="SHM85981.1"/>
    <property type="molecule type" value="Genomic_DNA"/>
</dbReference>
<comment type="caution">
    <text evidence="4">The sequence shown here is derived from an EMBL/GenBank/DDBJ whole genome shotgun (WGS) entry which is preliminary data.</text>
</comment>
<dbReference type="InterPro" id="IPR000182">
    <property type="entry name" value="GNAT_dom"/>
</dbReference>
<dbReference type="PANTHER" id="PTHR43877:SF1">
    <property type="entry name" value="ACETYLTRANSFERASE"/>
    <property type="match status" value="1"/>
</dbReference>
<dbReference type="GO" id="GO:0016747">
    <property type="term" value="F:acyltransferase activity, transferring groups other than amino-acyl groups"/>
    <property type="evidence" value="ECO:0007669"/>
    <property type="project" value="InterPro"/>
</dbReference>
<evidence type="ECO:0000259" key="3">
    <source>
        <dbReference type="PROSITE" id="PS51186"/>
    </source>
</evidence>
<dbReference type="Gene3D" id="3.40.630.30">
    <property type="match status" value="1"/>
</dbReference>
<evidence type="ECO:0000256" key="2">
    <source>
        <dbReference type="ARBA" id="ARBA00023315"/>
    </source>
</evidence>
<accession>A0A9X8QXI7</accession>
<dbReference type="Proteomes" id="UP000184388">
    <property type="component" value="Unassembled WGS sequence"/>
</dbReference>
<dbReference type="Pfam" id="PF00583">
    <property type="entry name" value="Acetyltransf_1"/>
    <property type="match status" value="2"/>
</dbReference>
<reference evidence="5" key="1">
    <citation type="submission" date="2016-11" db="EMBL/GenBank/DDBJ databases">
        <authorList>
            <person name="Jaros S."/>
            <person name="Januszkiewicz K."/>
            <person name="Wedrychowicz H."/>
        </authorList>
    </citation>
    <scope>NUCLEOTIDE SEQUENCE [LARGE SCALE GENOMIC DNA]</scope>
    <source>
        <strain evidence="5">CGMCC 4.3555</strain>
    </source>
</reference>
<feature type="domain" description="N-acetyltransferase" evidence="3">
    <location>
        <begin position="164"/>
        <end position="309"/>
    </location>
</feature>
<gene>
    <name evidence="4" type="ORF">SAMN05216268_115161</name>
</gene>
<keyword evidence="4" id="KW-0689">Ribosomal protein</keyword>
<feature type="domain" description="N-acetyltransferase" evidence="3">
    <location>
        <begin position="12"/>
        <end position="149"/>
    </location>
</feature>
<dbReference type="RefSeq" id="WP_073447347.1">
    <property type="nucleotide sequence ID" value="NZ_FRBK01000015.1"/>
</dbReference>
<dbReference type="CDD" id="cd04301">
    <property type="entry name" value="NAT_SF"/>
    <property type="match status" value="2"/>
</dbReference>
<name>A0A9X8QXI7_9ACTN</name>
<dbReference type="PANTHER" id="PTHR43877">
    <property type="entry name" value="AMINOALKYLPHOSPHONATE N-ACETYLTRANSFERASE-RELATED-RELATED"/>
    <property type="match status" value="1"/>
</dbReference>
<evidence type="ECO:0000313" key="4">
    <source>
        <dbReference type="EMBL" id="SHM85981.1"/>
    </source>
</evidence>
<dbReference type="SUPFAM" id="SSF55729">
    <property type="entry name" value="Acyl-CoA N-acyltransferases (Nat)"/>
    <property type="match status" value="2"/>
</dbReference>